<dbReference type="GeneID" id="54322721"/>
<dbReference type="EMBL" id="QUQM01000002">
    <property type="protein sequence ID" value="KAA8651141.1"/>
    <property type="molecule type" value="Genomic_DNA"/>
</dbReference>
<proteinExistence type="predicted"/>
<accession>A0A5M9MVI5</accession>
<comment type="caution">
    <text evidence="1">The sequence shown here is derived from an EMBL/GenBank/DDBJ whole genome shotgun (WGS) entry which is preliminary data.</text>
</comment>
<dbReference type="Gene3D" id="3.40.50.720">
    <property type="entry name" value="NAD(P)-binding Rossmann-like Domain"/>
    <property type="match status" value="1"/>
</dbReference>
<dbReference type="RefSeq" id="XP_033430502.1">
    <property type="nucleotide sequence ID" value="XM_033564745.1"/>
</dbReference>
<dbReference type="AlphaFoldDB" id="A0A5M9MVI5"/>
<gene>
    <name evidence="1" type="ORF">ATNIH1004_000019</name>
</gene>
<dbReference type="VEuPathDB" id="FungiDB:EYZ11_009432"/>
<dbReference type="SUPFAM" id="SSF51735">
    <property type="entry name" value="NAD(P)-binding Rossmann-fold domains"/>
    <property type="match status" value="1"/>
</dbReference>
<dbReference type="Proteomes" id="UP000324241">
    <property type="component" value="Unassembled WGS sequence"/>
</dbReference>
<organism evidence="1 2">
    <name type="scientific">Aspergillus tanneri</name>
    <dbReference type="NCBI Taxonomy" id="1220188"/>
    <lineage>
        <taxon>Eukaryota</taxon>
        <taxon>Fungi</taxon>
        <taxon>Dikarya</taxon>
        <taxon>Ascomycota</taxon>
        <taxon>Pezizomycotina</taxon>
        <taxon>Eurotiomycetes</taxon>
        <taxon>Eurotiomycetidae</taxon>
        <taxon>Eurotiales</taxon>
        <taxon>Aspergillaceae</taxon>
        <taxon>Aspergillus</taxon>
        <taxon>Aspergillus subgen. Circumdati</taxon>
    </lineage>
</organism>
<dbReference type="InterPro" id="IPR036291">
    <property type="entry name" value="NAD(P)-bd_dom_sf"/>
</dbReference>
<evidence type="ECO:0000313" key="2">
    <source>
        <dbReference type="Proteomes" id="UP000324241"/>
    </source>
</evidence>
<name>A0A5M9MVI5_9EURO</name>
<protein>
    <submittedName>
        <fullName evidence="1">Uncharacterized protein</fullName>
    </submittedName>
</protein>
<reference evidence="1 2" key="1">
    <citation type="submission" date="2019-08" db="EMBL/GenBank/DDBJ databases">
        <title>The genome sequence of a newly discovered highly antifungal drug resistant Aspergillus species, Aspergillus tanneri NIH 1004.</title>
        <authorList>
            <person name="Mounaud S."/>
            <person name="Singh I."/>
            <person name="Joardar V."/>
            <person name="Pakala S."/>
            <person name="Pakala S."/>
            <person name="Venepally P."/>
            <person name="Chung J.K."/>
            <person name="Losada L."/>
            <person name="Nierman W.C."/>
        </authorList>
    </citation>
    <scope>NUCLEOTIDE SEQUENCE [LARGE SCALE GENOMIC DNA]</scope>
    <source>
        <strain evidence="1 2">NIH1004</strain>
    </source>
</reference>
<evidence type="ECO:0000313" key="1">
    <source>
        <dbReference type="EMBL" id="KAA8651141.1"/>
    </source>
</evidence>
<dbReference type="OrthoDB" id="408177at2759"/>
<sequence length="222" mass="25334">MDVWPADDPITHTSVNHSIEGDLGDCGDPSRRQNQLLRIALEHYRNNVRGTRNALRVAALGHLKSFHYMSSIEVFCRTGFNMGKWEYDVGYGLSQRAAEALVRRMRDKGLLSPSTGQVSFSTTAEFHRLVDIWFEYCVMDYVCSPPYPIVEANLSHSYHILSPDRAKSISTEDTCAITNAPIYTVQMVEYWQCVEQVSQWRRKNPDGLLAPLMLVLQERMMG</sequence>